<evidence type="ECO:0000313" key="7">
    <source>
        <dbReference type="EMBL" id="KAI5059192.1"/>
    </source>
</evidence>
<feature type="compositionally biased region" description="Low complexity" evidence="5">
    <location>
        <begin position="312"/>
        <end position="324"/>
    </location>
</feature>
<dbReference type="Pfam" id="PF00010">
    <property type="entry name" value="HLH"/>
    <property type="match status" value="1"/>
</dbReference>
<evidence type="ECO:0000256" key="4">
    <source>
        <dbReference type="ARBA" id="ARBA00023242"/>
    </source>
</evidence>
<comment type="caution">
    <text evidence="7">The sequence shown here is derived from an EMBL/GenBank/DDBJ whole genome shotgun (WGS) entry which is preliminary data.</text>
</comment>
<evidence type="ECO:0000259" key="6">
    <source>
        <dbReference type="PROSITE" id="PS50888"/>
    </source>
</evidence>
<dbReference type="GO" id="GO:0046983">
    <property type="term" value="F:protein dimerization activity"/>
    <property type="evidence" value="ECO:0007669"/>
    <property type="project" value="InterPro"/>
</dbReference>
<comment type="subcellular location">
    <subcellularLocation>
        <location evidence="1">Nucleus</location>
    </subcellularLocation>
</comment>
<name>A0A9D4U0U9_ADICA</name>
<dbReference type="PANTHER" id="PTHR46807:SF1">
    <property type="entry name" value="TRANSCRIPTION FACTOR PIF3"/>
    <property type="match status" value="1"/>
</dbReference>
<accession>A0A9D4U0U9</accession>
<dbReference type="PROSITE" id="PS50888">
    <property type="entry name" value="BHLH"/>
    <property type="match status" value="1"/>
</dbReference>
<evidence type="ECO:0000256" key="2">
    <source>
        <dbReference type="ARBA" id="ARBA00023015"/>
    </source>
</evidence>
<feature type="region of interest" description="Disordered" evidence="5">
    <location>
        <begin position="194"/>
        <end position="256"/>
    </location>
</feature>
<dbReference type="InterPro" id="IPR011598">
    <property type="entry name" value="bHLH_dom"/>
</dbReference>
<dbReference type="CDD" id="cd11445">
    <property type="entry name" value="bHLH_AtPIF_like"/>
    <property type="match status" value="1"/>
</dbReference>
<dbReference type="GO" id="GO:0005634">
    <property type="term" value="C:nucleus"/>
    <property type="evidence" value="ECO:0007669"/>
    <property type="project" value="UniProtKB-SubCell"/>
</dbReference>
<feature type="domain" description="BHLH" evidence="6">
    <location>
        <begin position="366"/>
        <end position="415"/>
    </location>
</feature>
<evidence type="ECO:0000256" key="3">
    <source>
        <dbReference type="ARBA" id="ARBA00023163"/>
    </source>
</evidence>
<dbReference type="EMBL" id="JABFUD020000025">
    <property type="protein sequence ID" value="KAI5059192.1"/>
    <property type="molecule type" value="Genomic_DNA"/>
</dbReference>
<keyword evidence="8" id="KW-1185">Reference proteome</keyword>
<dbReference type="AlphaFoldDB" id="A0A9D4U0U9"/>
<feature type="compositionally biased region" description="Basic residues" evidence="5">
    <location>
        <begin position="356"/>
        <end position="365"/>
    </location>
</feature>
<feature type="region of interest" description="Disordered" evidence="5">
    <location>
        <begin position="312"/>
        <end position="380"/>
    </location>
</feature>
<dbReference type="PANTHER" id="PTHR46807">
    <property type="entry name" value="TRANSCRIPTION FACTOR PIF3"/>
    <property type="match status" value="1"/>
</dbReference>
<organism evidence="7 8">
    <name type="scientific">Adiantum capillus-veneris</name>
    <name type="common">Maidenhair fern</name>
    <dbReference type="NCBI Taxonomy" id="13818"/>
    <lineage>
        <taxon>Eukaryota</taxon>
        <taxon>Viridiplantae</taxon>
        <taxon>Streptophyta</taxon>
        <taxon>Embryophyta</taxon>
        <taxon>Tracheophyta</taxon>
        <taxon>Polypodiopsida</taxon>
        <taxon>Polypodiidae</taxon>
        <taxon>Polypodiales</taxon>
        <taxon>Pteridineae</taxon>
        <taxon>Pteridaceae</taxon>
        <taxon>Vittarioideae</taxon>
        <taxon>Adiantum</taxon>
    </lineage>
</organism>
<dbReference type="InterPro" id="IPR044273">
    <property type="entry name" value="PIF3-like"/>
</dbReference>
<proteinExistence type="predicted"/>
<evidence type="ECO:0000256" key="1">
    <source>
        <dbReference type="ARBA" id="ARBA00004123"/>
    </source>
</evidence>
<dbReference type="Proteomes" id="UP000886520">
    <property type="component" value="Chromosome 25"/>
</dbReference>
<dbReference type="GO" id="GO:0003700">
    <property type="term" value="F:DNA-binding transcription factor activity"/>
    <property type="evidence" value="ECO:0007669"/>
    <property type="project" value="InterPro"/>
</dbReference>
<dbReference type="InterPro" id="IPR047265">
    <property type="entry name" value="PIF1-like_bHLH"/>
</dbReference>
<feature type="compositionally biased region" description="Low complexity" evidence="5">
    <location>
        <begin position="200"/>
        <end position="211"/>
    </location>
</feature>
<sequence>MSAANNTSKSGSKSCGSPDEYYEDEIVTWLQYPLGDSLEKGYCSELFGQWPSGGSTVVKPPTTIGASKMPVVTSMGVGTCTYSENGSFSRSECATTMVDSGSGNLKERVASASIGVARTTCAEGALALGAERAAGLVSQSGRDEFSKVKTSMQPPAGSQLTPLSSLHAVAVPEHSFRCRPVAVPGCFTSKLPQSPQCGLASPSKPPASVSSGLASTGKGTMPSSVSFTTYRPRNSAEAPLQMPSAQESGCSRVTDEVSVRRAPEYASSMSSRGQAGIGQAVGVMPARFTPPNMEVHCERTAALGMSELVASSGRSLSGTTLSTREASSNSGKRKLEDSESQSEDVEGESSIDIKQPRKPSSSKRNRAAEVHNLSERNRRNRINEKLKALQDLIPNSSKTDKASVLDEAIEYMKTLQMQLQMVSMRSGLSVSPMMIPLGMPHLQMAPLHPVGLGVPVGHPGLGMGMGLHMSMGMGMMDLAQGMTTRPPQPVSASPNHFSIPYQVRSTTGLHDCSLDSSNMGSIPSQFMPLPHSSSQIHPGLSSFSSVHPRQQQEQWQHTGQHSEAREPFNEQVGKEGIYLSFSCNRTLNEHLECGRRFFSSSLMRYIQIRTRDRVPWASGNYVGSSTSGSLTNCSKSHAANLIPDVASFYRS</sequence>
<keyword evidence="2" id="KW-0805">Transcription regulation</keyword>
<dbReference type="OrthoDB" id="690068at2759"/>
<evidence type="ECO:0000256" key="5">
    <source>
        <dbReference type="SAM" id="MobiDB-lite"/>
    </source>
</evidence>
<feature type="compositionally biased region" description="Acidic residues" evidence="5">
    <location>
        <begin position="338"/>
        <end position="349"/>
    </location>
</feature>
<gene>
    <name evidence="7" type="ORF">GOP47_0025511</name>
</gene>
<feature type="compositionally biased region" description="Polar residues" evidence="5">
    <location>
        <begin position="212"/>
        <end position="232"/>
    </location>
</feature>
<dbReference type="SUPFAM" id="SSF47459">
    <property type="entry name" value="HLH, helix-loop-helix DNA-binding domain"/>
    <property type="match status" value="1"/>
</dbReference>
<keyword evidence="4" id="KW-0539">Nucleus</keyword>
<reference evidence="7" key="1">
    <citation type="submission" date="2021-01" db="EMBL/GenBank/DDBJ databases">
        <title>Adiantum capillus-veneris genome.</title>
        <authorList>
            <person name="Fang Y."/>
            <person name="Liao Q."/>
        </authorList>
    </citation>
    <scope>NUCLEOTIDE SEQUENCE</scope>
    <source>
        <strain evidence="7">H3</strain>
        <tissue evidence="7">Leaf</tissue>
    </source>
</reference>
<dbReference type="InterPro" id="IPR036638">
    <property type="entry name" value="HLH_DNA-bd_sf"/>
</dbReference>
<dbReference type="FunFam" id="4.10.280.10:FF:000004">
    <property type="entry name" value="Basic helix-loop-helix transcription factor"/>
    <property type="match status" value="1"/>
</dbReference>
<protein>
    <recommendedName>
        <fullName evidence="6">BHLH domain-containing protein</fullName>
    </recommendedName>
</protein>
<dbReference type="Gene3D" id="4.10.280.10">
    <property type="entry name" value="Helix-loop-helix DNA-binding domain"/>
    <property type="match status" value="1"/>
</dbReference>
<keyword evidence="3" id="KW-0804">Transcription</keyword>
<dbReference type="SMART" id="SM00353">
    <property type="entry name" value="HLH"/>
    <property type="match status" value="1"/>
</dbReference>
<feature type="compositionally biased region" description="Basic and acidic residues" evidence="5">
    <location>
        <begin position="366"/>
        <end position="380"/>
    </location>
</feature>
<evidence type="ECO:0000313" key="8">
    <source>
        <dbReference type="Proteomes" id="UP000886520"/>
    </source>
</evidence>